<comment type="catalytic activity">
    <reaction evidence="4">
        <text>a 2'-deoxyadenosine in DNA + S-adenosyl-L-methionine = an N(6)-methyl-2'-deoxyadenosine in DNA + S-adenosyl-L-homocysteine + H(+)</text>
        <dbReference type="Rhea" id="RHEA:15197"/>
        <dbReference type="Rhea" id="RHEA-COMP:12418"/>
        <dbReference type="Rhea" id="RHEA-COMP:12419"/>
        <dbReference type="ChEBI" id="CHEBI:15378"/>
        <dbReference type="ChEBI" id="CHEBI:57856"/>
        <dbReference type="ChEBI" id="CHEBI:59789"/>
        <dbReference type="ChEBI" id="CHEBI:90615"/>
        <dbReference type="ChEBI" id="CHEBI:90616"/>
        <dbReference type="EC" id="2.1.1.72"/>
    </reaction>
</comment>
<gene>
    <name evidence="6" type="ORF">HLUCCO17_09515</name>
</gene>
<protein>
    <recommendedName>
        <fullName evidence="1">site-specific DNA-methyltransferase (adenine-specific)</fullName>
        <ecNumber evidence="1">2.1.1.72</ecNumber>
    </recommendedName>
</protein>
<name>A0A0P8A6T4_9HYPH</name>
<sequence length="954" mass="104113">MAALSSTDATLSAPPSPPTPLHEGEGSRLHEGRARISPLHEGEGSSGVWRPAAGTFPGWPQAAREITMLDPCMGSGHFLVFALDILVALRKAEEGLDEEAAVMAVLADNLHGLEIDPRCTQIAAFALALTAWKRIGRVRPLPALNLACSGLAIGMGRAEFIKLAEMITEAEGFAGGDADLMGRARNPMEEQALARRRGGLERLYDLFAQAPVLGSLIDPRRALGDYGDILAEGFDGLAEVIGKVLDKAGGDPDTREAAVTAQGLAKAAELLGRRFTLVATNVPYLVRGRQSVKLREFLDTYHREARNDLATAILGRFSSALKASATVAVVKPSSWLFLGAFRKFRSTAVKRMRLNFVARLGPGAFETIGGAVVNVALVSLSSRLAEQNDAFLSVDASDQGQIVEKEFSLMSGEMAFPIQSAIASNSDAIITHETSANRGPLLSAFAEVLQGVGSTDMSRYTFYFWDLSEVSSSWQPQQFRPDVQGGWSGCYSILRWENGKGPLAEIQTAHKGLRAYGCRGVGLSVTGSMLFSFFGAARFDSGIAVILPRAEEHLPAIAAYTSSEEFKENVRKIDQALSVTEASFLKVPFDLPHWQRIAAEKYPNGLPKPYSNDPTQWLFDGHPRGSADPNNPDADGNPTRPGMAEHPLQVAVARLLGYRWPRQTGSSFMDCPAIDAPDEIDASGRVDADGIVCLASLAGEAGAAERLRGVLQAAWGADWGEGVVRACLQAEEARAEDLEGWLANAFFDGHCKLFHQTPFIWHVWDGLAGGFSALVNYHKLCGPDGGGRRLLEKLRDTYLGEWIARQRRLVADGDALSEERLAAAEHLRGELTKIIEGEPPYDIFVRWKPLAQQPIGWEPDIDDGVRLNIRPFLTARPRNARAKKACILRVTPNVKKHTGADRGTEPYREKADYPWFWAQDHDVETQDFTGGPEFKGRRYNDFHYTRAFKQAARK</sequence>
<dbReference type="PANTHER" id="PTHR33841">
    <property type="entry name" value="DNA METHYLTRANSFERASE YEEA-RELATED"/>
    <property type="match status" value="1"/>
</dbReference>
<dbReference type="InterPro" id="IPR029063">
    <property type="entry name" value="SAM-dependent_MTases_sf"/>
</dbReference>
<evidence type="ECO:0000256" key="3">
    <source>
        <dbReference type="ARBA" id="ARBA00022679"/>
    </source>
</evidence>
<dbReference type="AlphaFoldDB" id="A0A0P8A6T4"/>
<keyword evidence="3 6" id="KW-0808">Transferase</keyword>
<keyword evidence="2 6" id="KW-0489">Methyltransferase</keyword>
<feature type="region of interest" description="Disordered" evidence="5">
    <location>
        <begin position="1"/>
        <end position="31"/>
    </location>
</feature>
<reference evidence="6 7" key="1">
    <citation type="submission" date="2015-09" db="EMBL/GenBank/DDBJ databases">
        <title>Identification and resolution of microdiversity through metagenomic sequencing of parallel consortia.</title>
        <authorList>
            <person name="Nelson W.C."/>
            <person name="Romine M.F."/>
            <person name="Lindemann S.R."/>
        </authorList>
    </citation>
    <scope>NUCLEOTIDE SEQUENCE [LARGE SCALE GENOMIC DNA]</scope>
    <source>
        <strain evidence="6">HL-109</strain>
    </source>
</reference>
<feature type="region of interest" description="Disordered" evidence="5">
    <location>
        <begin position="613"/>
        <end position="641"/>
    </location>
</feature>
<feature type="compositionally biased region" description="Low complexity" evidence="5">
    <location>
        <begin position="1"/>
        <end position="13"/>
    </location>
</feature>
<evidence type="ECO:0000256" key="4">
    <source>
        <dbReference type="ARBA" id="ARBA00047942"/>
    </source>
</evidence>
<dbReference type="GO" id="GO:0032259">
    <property type="term" value="P:methylation"/>
    <property type="evidence" value="ECO:0007669"/>
    <property type="project" value="UniProtKB-KW"/>
</dbReference>
<dbReference type="STRING" id="1653334.GA0071312_2075"/>
<dbReference type="Gene3D" id="3.40.50.150">
    <property type="entry name" value="Vaccinia Virus protein VP39"/>
    <property type="match status" value="2"/>
</dbReference>
<dbReference type="GO" id="GO:0009007">
    <property type="term" value="F:site-specific DNA-methyltransferase (adenine-specific) activity"/>
    <property type="evidence" value="ECO:0007669"/>
    <property type="project" value="UniProtKB-EC"/>
</dbReference>
<evidence type="ECO:0000256" key="2">
    <source>
        <dbReference type="ARBA" id="ARBA00022603"/>
    </source>
</evidence>
<proteinExistence type="predicted"/>
<comment type="caution">
    <text evidence="6">The sequence shown here is derived from an EMBL/GenBank/DDBJ whole genome shotgun (WGS) entry which is preliminary data.</text>
</comment>
<accession>A0A0P8A6T4</accession>
<dbReference type="Proteomes" id="UP000050497">
    <property type="component" value="Unassembled WGS sequence"/>
</dbReference>
<dbReference type="InterPro" id="IPR050953">
    <property type="entry name" value="N4_N6_ade-DNA_methylase"/>
</dbReference>
<evidence type="ECO:0000256" key="5">
    <source>
        <dbReference type="SAM" id="MobiDB-lite"/>
    </source>
</evidence>
<dbReference type="PATRIC" id="fig|1653334.4.peg.3009"/>
<evidence type="ECO:0000313" key="6">
    <source>
        <dbReference type="EMBL" id="KPQ10917.1"/>
    </source>
</evidence>
<dbReference type="PANTHER" id="PTHR33841:SF1">
    <property type="entry name" value="DNA METHYLTRANSFERASE A"/>
    <property type="match status" value="1"/>
</dbReference>
<dbReference type="EC" id="2.1.1.72" evidence="1"/>
<feature type="compositionally biased region" description="Basic and acidic residues" evidence="5">
    <location>
        <begin position="22"/>
        <end position="31"/>
    </location>
</feature>
<evidence type="ECO:0000256" key="1">
    <source>
        <dbReference type="ARBA" id="ARBA00011900"/>
    </source>
</evidence>
<dbReference type="EMBL" id="LJSX01000012">
    <property type="protein sequence ID" value="KPQ10917.1"/>
    <property type="molecule type" value="Genomic_DNA"/>
</dbReference>
<evidence type="ECO:0000313" key="7">
    <source>
        <dbReference type="Proteomes" id="UP000050497"/>
    </source>
</evidence>
<organism evidence="6 7">
    <name type="scientific">Saliniramus fredricksonii</name>
    <dbReference type="NCBI Taxonomy" id="1653334"/>
    <lineage>
        <taxon>Bacteria</taxon>
        <taxon>Pseudomonadati</taxon>
        <taxon>Pseudomonadota</taxon>
        <taxon>Alphaproteobacteria</taxon>
        <taxon>Hyphomicrobiales</taxon>
        <taxon>Salinarimonadaceae</taxon>
        <taxon>Saliniramus</taxon>
    </lineage>
</organism>
<dbReference type="SUPFAM" id="SSF53335">
    <property type="entry name" value="S-adenosyl-L-methionine-dependent methyltransferases"/>
    <property type="match status" value="1"/>
</dbReference>